<evidence type="ECO:0000259" key="1">
    <source>
        <dbReference type="Pfam" id="PF00144"/>
    </source>
</evidence>
<dbReference type="AlphaFoldDB" id="A0A382QB00"/>
<dbReference type="PANTHER" id="PTHR43283">
    <property type="entry name" value="BETA-LACTAMASE-RELATED"/>
    <property type="match status" value="1"/>
</dbReference>
<name>A0A382QB00_9ZZZZ</name>
<dbReference type="PANTHER" id="PTHR43283:SF3">
    <property type="entry name" value="BETA-LACTAMASE FAMILY PROTEIN (AFU_ORTHOLOGUE AFUA_5G07500)"/>
    <property type="match status" value="1"/>
</dbReference>
<sequence>MTNFAFMKVHLSLWLICLSIAPAAPVLITDLSAAEHGLDEKVLSQIPENLQAIVDRGQSTGMVALVARNGKIASIDAVGWRIVGKEPLETTDVFWAASITKSFVAVAIMMMVDEGHLQLDDLVEKHIPEFKGQKVKTGKKSSDTAKHPLTVRNLLNHLDGLPKNPTRSRATKSIKERVLKTAKDTLMWEPGTKWNYGGEGLYVAAYLVEKYSEMPYAEFLKTKMLDPLGMKNTYFTIKDVP</sequence>
<gene>
    <name evidence="2" type="ORF">METZ01_LOCUS334245</name>
</gene>
<dbReference type="Pfam" id="PF00144">
    <property type="entry name" value="Beta-lactamase"/>
    <property type="match status" value="1"/>
</dbReference>
<organism evidence="2">
    <name type="scientific">marine metagenome</name>
    <dbReference type="NCBI Taxonomy" id="408172"/>
    <lineage>
        <taxon>unclassified sequences</taxon>
        <taxon>metagenomes</taxon>
        <taxon>ecological metagenomes</taxon>
    </lineage>
</organism>
<proteinExistence type="predicted"/>
<feature type="domain" description="Beta-lactamase-related" evidence="1">
    <location>
        <begin position="49"/>
        <end position="236"/>
    </location>
</feature>
<protein>
    <recommendedName>
        <fullName evidence="1">Beta-lactamase-related domain-containing protein</fullName>
    </recommendedName>
</protein>
<evidence type="ECO:0000313" key="2">
    <source>
        <dbReference type="EMBL" id="SVC81391.1"/>
    </source>
</evidence>
<accession>A0A382QB00</accession>
<reference evidence="2" key="1">
    <citation type="submission" date="2018-05" db="EMBL/GenBank/DDBJ databases">
        <authorList>
            <person name="Lanie J.A."/>
            <person name="Ng W.-L."/>
            <person name="Kazmierczak K.M."/>
            <person name="Andrzejewski T.M."/>
            <person name="Davidsen T.M."/>
            <person name="Wayne K.J."/>
            <person name="Tettelin H."/>
            <person name="Glass J.I."/>
            <person name="Rusch D."/>
            <person name="Podicherti R."/>
            <person name="Tsui H.-C.T."/>
            <person name="Winkler M.E."/>
        </authorList>
    </citation>
    <scope>NUCLEOTIDE SEQUENCE</scope>
</reference>
<dbReference type="InterPro" id="IPR050789">
    <property type="entry name" value="Diverse_Enzym_Activities"/>
</dbReference>
<dbReference type="InterPro" id="IPR001466">
    <property type="entry name" value="Beta-lactam-related"/>
</dbReference>
<feature type="non-terminal residue" evidence="2">
    <location>
        <position position="241"/>
    </location>
</feature>
<dbReference type="InterPro" id="IPR012338">
    <property type="entry name" value="Beta-lactam/transpept-like"/>
</dbReference>
<dbReference type="Gene3D" id="3.40.710.10">
    <property type="entry name" value="DD-peptidase/beta-lactamase superfamily"/>
    <property type="match status" value="1"/>
</dbReference>
<dbReference type="EMBL" id="UINC01112442">
    <property type="protein sequence ID" value="SVC81391.1"/>
    <property type="molecule type" value="Genomic_DNA"/>
</dbReference>
<dbReference type="SUPFAM" id="SSF56601">
    <property type="entry name" value="beta-lactamase/transpeptidase-like"/>
    <property type="match status" value="1"/>
</dbReference>